<dbReference type="SUPFAM" id="SSF52821">
    <property type="entry name" value="Rhodanese/Cell cycle control phosphatase"/>
    <property type="match status" value="1"/>
</dbReference>
<dbReference type="PROSITE" id="PS50206">
    <property type="entry name" value="RHODANESE_3"/>
    <property type="match status" value="1"/>
</dbReference>
<feature type="domain" description="Rhodanese" evidence="1">
    <location>
        <begin position="22"/>
        <end position="103"/>
    </location>
</feature>
<keyword evidence="2" id="KW-0808">Transferase</keyword>
<dbReference type="Proteomes" id="UP000231092">
    <property type="component" value="Unassembled WGS sequence"/>
</dbReference>
<dbReference type="CDD" id="cd00158">
    <property type="entry name" value="RHOD"/>
    <property type="match status" value="1"/>
</dbReference>
<dbReference type="Pfam" id="PF00581">
    <property type="entry name" value="Rhodanese"/>
    <property type="match status" value="1"/>
</dbReference>
<protein>
    <submittedName>
        <fullName evidence="2">Rhodanese-related sulfurtransferase</fullName>
    </submittedName>
</protein>
<evidence type="ECO:0000313" key="3">
    <source>
        <dbReference type="Proteomes" id="UP000231092"/>
    </source>
</evidence>
<reference evidence="2 3" key="1">
    <citation type="submission" date="2017-11" db="EMBL/GenBank/DDBJ databases">
        <title>Understudied soil microbes with underappreciated capabilities: Untangling the Clostridium saccharolyticum group.</title>
        <authorList>
            <person name="Leschine S."/>
        </authorList>
    </citation>
    <scope>NUCLEOTIDE SEQUENCE [LARGE SCALE GENOMIC DNA]</scope>
    <source>
        <strain evidence="2 3">18A</strain>
    </source>
</reference>
<dbReference type="PANTHER" id="PTHR43031:SF1">
    <property type="entry name" value="PYRIDINE NUCLEOTIDE-DISULPHIDE OXIDOREDUCTASE"/>
    <property type="match status" value="1"/>
</dbReference>
<dbReference type="GO" id="GO:0016740">
    <property type="term" value="F:transferase activity"/>
    <property type="evidence" value="ECO:0007669"/>
    <property type="project" value="UniProtKB-KW"/>
</dbReference>
<evidence type="ECO:0000313" key="2">
    <source>
        <dbReference type="EMBL" id="PJJ30681.1"/>
    </source>
</evidence>
<dbReference type="InterPro" id="IPR036873">
    <property type="entry name" value="Rhodanese-like_dom_sf"/>
</dbReference>
<comment type="caution">
    <text evidence="2">The sequence shown here is derived from an EMBL/GenBank/DDBJ whole genome shotgun (WGS) entry which is preliminary data.</text>
</comment>
<dbReference type="RefSeq" id="WP_100306904.1">
    <property type="nucleotide sequence ID" value="NZ_PGET01000001.1"/>
</dbReference>
<accession>A0A2M8ZB48</accession>
<dbReference type="SMART" id="SM00450">
    <property type="entry name" value="RHOD"/>
    <property type="match status" value="1"/>
</dbReference>
<evidence type="ECO:0000259" key="1">
    <source>
        <dbReference type="PROSITE" id="PS50206"/>
    </source>
</evidence>
<dbReference type="EMBL" id="PGET01000001">
    <property type="protein sequence ID" value="PJJ30681.1"/>
    <property type="molecule type" value="Genomic_DNA"/>
</dbReference>
<dbReference type="Gene3D" id="3.40.250.10">
    <property type="entry name" value="Rhodanese-like domain"/>
    <property type="match status" value="1"/>
</dbReference>
<proteinExistence type="predicted"/>
<organism evidence="2 3">
    <name type="scientific">[Clostridium] celerecrescens 18A</name>
    <dbReference type="NCBI Taxonomy" id="1286362"/>
    <lineage>
        <taxon>Bacteria</taxon>
        <taxon>Bacillati</taxon>
        <taxon>Bacillota</taxon>
        <taxon>Clostridia</taxon>
        <taxon>Lachnospirales</taxon>
        <taxon>Lachnospiraceae</taxon>
        <taxon>Lacrimispora</taxon>
    </lineage>
</organism>
<dbReference type="AlphaFoldDB" id="A0A2M8ZB48"/>
<dbReference type="InterPro" id="IPR001763">
    <property type="entry name" value="Rhodanese-like_dom"/>
</dbReference>
<dbReference type="PANTHER" id="PTHR43031">
    <property type="entry name" value="FAD-DEPENDENT OXIDOREDUCTASE"/>
    <property type="match status" value="1"/>
</dbReference>
<dbReference type="OrthoDB" id="9800872at2"/>
<sequence>MSIFNFFSNHSDFASGVEQANNTSNAVLLDVRTVQEYANGHVPGSVNMPLDRLESIKLNKNNPVFVYCRSGARSRQACRYLRTYGYSVTDIGGIADYRGKLEKGT</sequence>
<dbReference type="InterPro" id="IPR050229">
    <property type="entry name" value="GlpE_sulfurtransferase"/>
</dbReference>
<name>A0A2M8ZB48_9FIRM</name>
<gene>
    <name evidence="2" type="ORF">H171_4295</name>
</gene>